<feature type="repeat" description="TPR" evidence="3">
    <location>
        <begin position="70"/>
        <end position="103"/>
    </location>
</feature>
<dbReference type="Gramene" id="OPUNC02G15250.1">
    <property type="protein sequence ID" value="OPUNC02G15250.1"/>
    <property type="gene ID" value="OPUNC02G15250"/>
</dbReference>
<dbReference type="AlphaFoldDB" id="A0A0E0JZY8"/>
<evidence type="ECO:0000256" key="1">
    <source>
        <dbReference type="ARBA" id="ARBA00022737"/>
    </source>
</evidence>
<keyword evidence="1" id="KW-0677">Repeat</keyword>
<dbReference type="SUPFAM" id="SSF48452">
    <property type="entry name" value="TPR-like"/>
    <property type="match status" value="1"/>
</dbReference>
<organism evidence="4">
    <name type="scientific">Oryza punctata</name>
    <name type="common">Red rice</name>
    <dbReference type="NCBI Taxonomy" id="4537"/>
    <lineage>
        <taxon>Eukaryota</taxon>
        <taxon>Viridiplantae</taxon>
        <taxon>Streptophyta</taxon>
        <taxon>Embryophyta</taxon>
        <taxon>Tracheophyta</taxon>
        <taxon>Spermatophyta</taxon>
        <taxon>Magnoliopsida</taxon>
        <taxon>Liliopsida</taxon>
        <taxon>Poales</taxon>
        <taxon>Poaceae</taxon>
        <taxon>BOP clade</taxon>
        <taxon>Oryzoideae</taxon>
        <taxon>Oryzeae</taxon>
        <taxon>Oryzinae</taxon>
        <taxon>Oryza</taxon>
    </lineage>
</organism>
<name>A0A0E0JZY8_ORYPU</name>
<keyword evidence="5" id="KW-1185">Reference proteome</keyword>
<evidence type="ECO:0000313" key="4">
    <source>
        <dbReference type="EnsemblPlants" id="OPUNC02G15250.1"/>
    </source>
</evidence>
<protein>
    <submittedName>
        <fullName evidence="4">Uncharacterized protein</fullName>
    </submittedName>
</protein>
<proteinExistence type="predicted"/>
<dbReference type="PROSITE" id="PS50005">
    <property type="entry name" value="TPR"/>
    <property type="match status" value="1"/>
</dbReference>
<accession>A0A0E0JZY8</accession>
<keyword evidence="2 3" id="KW-0802">TPR repeat</keyword>
<dbReference type="InterPro" id="IPR013105">
    <property type="entry name" value="TPR_2"/>
</dbReference>
<dbReference type="SMART" id="SM00028">
    <property type="entry name" value="TPR"/>
    <property type="match status" value="2"/>
</dbReference>
<dbReference type="InterPro" id="IPR019734">
    <property type="entry name" value="TPR_rpt"/>
</dbReference>
<dbReference type="Proteomes" id="UP000026962">
    <property type="component" value="Chromosome 2"/>
</dbReference>
<evidence type="ECO:0000313" key="5">
    <source>
        <dbReference type="Proteomes" id="UP000026962"/>
    </source>
</evidence>
<dbReference type="OMA" id="SMCLARM"/>
<dbReference type="Pfam" id="PF07719">
    <property type="entry name" value="TPR_2"/>
    <property type="match status" value="1"/>
</dbReference>
<dbReference type="Gene3D" id="1.25.40.10">
    <property type="entry name" value="Tetratricopeptide repeat domain"/>
    <property type="match status" value="1"/>
</dbReference>
<evidence type="ECO:0000256" key="2">
    <source>
        <dbReference type="ARBA" id="ARBA00022803"/>
    </source>
</evidence>
<reference evidence="4" key="1">
    <citation type="submission" date="2015-04" db="UniProtKB">
        <authorList>
            <consortium name="EnsemblPlants"/>
        </authorList>
    </citation>
    <scope>IDENTIFICATION</scope>
</reference>
<dbReference type="STRING" id="4537.A0A0E0JZY8"/>
<dbReference type="InterPro" id="IPR051616">
    <property type="entry name" value="Cul2-RING_E3_ligase_SR"/>
</dbReference>
<dbReference type="HOGENOM" id="CLU_000134_44_4_1"/>
<sequence>MAPPLACGWTAGKGRLKEAVKDRGAGAAMNLGPEDGTLYSNRSICWLKMGEGMEALTDAHLCRMLCPDCPKACYREGASHMFLKDYDKACDAFLDGLKLDPGNMEIENGLWEAFKSLKKSRAA</sequence>
<reference evidence="4" key="2">
    <citation type="submission" date="2018-05" db="EMBL/GenBank/DDBJ databases">
        <title>OpunRS2 (Oryza punctata Reference Sequence Version 2).</title>
        <authorList>
            <person name="Zhang J."/>
            <person name="Kudrna D."/>
            <person name="Lee S."/>
            <person name="Talag J."/>
            <person name="Welchert J."/>
            <person name="Wing R.A."/>
        </authorList>
    </citation>
    <scope>NUCLEOTIDE SEQUENCE [LARGE SCALE GENOMIC DNA]</scope>
</reference>
<dbReference type="InterPro" id="IPR011990">
    <property type="entry name" value="TPR-like_helical_dom_sf"/>
</dbReference>
<evidence type="ECO:0000256" key="3">
    <source>
        <dbReference type="PROSITE-ProRule" id="PRU00339"/>
    </source>
</evidence>
<dbReference type="PANTHER" id="PTHR46224">
    <property type="entry name" value="ANKYRIN REPEAT FAMILY PROTEIN"/>
    <property type="match status" value="1"/>
</dbReference>
<dbReference type="PANTHER" id="PTHR46224:SF53">
    <property type="entry name" value="OS02G0492900 PROTEIN"/>
    <property type="match status" value="1"/>
</dbReference>
<dbReference type="eggNOG" id="KOG0548">
    <property type="taxonomic scope" value="Eukaryota"/>
</dbReference>
<dbReference type="EnsemblPlants" id="OPUNC02G15250.1">
    <property type="protein sequence ID" value="OPUNC02G15250.1"/>
    <property type="gene ID" value="OPUNC02G15250"/>
</dbReference>